<protein>
    <submittedName>
        <fullName evidence="2">NTP transferase domain-containing protein</fullName>
    </submittedName>
</protein>
<reference evidence="2 3" key="1">
    <citation type="journal article" date="2019" name="Nat. Med.">
        <title>A library of human gut bacterial isolates paired with longitudinal multiomics data enables mechanistic microbiome research.</title>
        <authorList>
            <person name="Poyet M."/>
            <person name="Groussin M."/>
            <person name="Gibbons S.M."/>
            <person name="Avila-Pacheco J."/>
            <person name="Jiang X."/>
            <person name="Kearney S.M."/>
            <person name="Perrotta A.R."/>
            <person name="Berdy B."/>
            <person name="Zhao S."/>
            <person name="Lieberman T.D."/>
            <person name="Swanson P.K."/>
            <person name="Smith M."/>
            <person name="Roesemann S."/>
            <person name="Alexander J.E."/>
            <person name="Rich S.A."/>
            <person name="Livny J."/>
            <person name="Vlamakis H."/>
            <person name="Clish C."/>
            <person name="Bullock K."/>
            <person name="Deik A."/>
            <person name="Scott J."/>
            <person name="Pierce K.A."/>
            <person name="Xavier R.J."/>
            <person name="Alm E.J."/>
        </authorList>
    </citation>
    <scope>NUCLEOTIDE SEQUENCE [LARGE SCALE GENOMIC DNA]</scope>
    <source>
        <strain evidence="2 3">BIOML-A4</strain>
    </source>
</reference>
<dbReference type="InterPro" id="IPR025877">
    <property type="entry name" value="MobA-like_NTP_Trfase"/>
</dbReference>
<dbReference type="CDD" id="cd04182">
    <property type="entry name" value="GT_2_like_f"/>
    <property type="match status" value="1"/>
</dbReference>
<dbReference type="EMBL" id="WWVT01000001">
    <property type="protein sequence ID" value="MZL60567.1"/>
    <property type="molecule type" value="Genomic_DNA"/>
</dbReference>
<dbReference type="Gene3D" id="3.90.550.10">
    <property type="entry name" value="Spore Coat Polysaccharide Biosynthesis Protein SpsA, Chain A"/>
    <property type="match status" value="1"/>
</dbReference>
<proteinExistence type="predicted"/>
<organism evidence="2 3">
    <name type="scientific">Blautia massiliensis</name>
    <name type="common">ex Durand et al. 2017</name>
    <dbReference type="NCBI Taxonomy" id="1737424"/>
    <lineage>
        <taxon>Bacteria</taxon>
        <taxon>Bacillati</taxon>
        <taxon>Bacillota</taxon>
        <taxon>Clostridia</taxon>
        <taxon>Lachnospirales</taxon>
        <taxon>Lachnospiraceae</taxon>
        <taxon>Blautia</taxon>
    </lineage>
</organism>
<evidence type="ECO:0000259" key="1">
    <source>
        <dbReference type="Pfam" id="PF12804"/>
    </source>
</evidence>
<keyword evidence="2" id="KW-0808">Transferase</keyword>
<accession>A0A6L8TAD4</accession>
<evidence type="ECO:0000313" key="2">
    <source>
        <dbReference type="EMBL" id="MZL60567.1"/>
    </source>
</evidence>
<dbReference type="Proteomes" id="UP000473323">
    <property type="component" value="Unassembled WGS sequence"/>
</dbReference>
<dbReference type="RefSeq" id="WP_192925791.1">
    <property type="nucleotide sequence ID" value="NZ_WWVT01000001.1"/>
</dbReference>
<dbReference type="AlphaFoldDB" id="A0A6L8TAD4"/>
<evidence type="ECO:0000313" key="3">
    <source>
        <dbReference type="Proteomes" id="UP000473323"/>
    </source>
</evidence>
<dbReference type="Pfam" id="PF12804">
    <property type="entry name" value="NTP_transf_3"/>
    <property type="match status" value="1"/>
</dbReference>
<dbReference type="PANTHER" id="PTHR43777:SF1">
    <property type="entry name" value="MOLYBDENUM COFACTOR CYTIDYLYLTRANSFERASE"/>
    <property type="match status" value="1"/>
</dbReference>
<comment type="caution">
    <text evidence="2">The sequence shown here is derived from an EMBL/GenBank/DDBJ whole genome shotgun (WGS) entry which is preliminary data.</text>
</comment>
<sequence length="230" mass="25808">MATTIDDNAADEKSGKSIWRLFNIRCTRIERKWSGDMKLGLIMLAAGNSRRFGSNKLLYGIDGMPMYRHILLELKEVKAALEEQGHRCEITVVTQYEEIAQEAEKLGARFLYNLHPDEGISSSLKIGLGVNREMDACLFTVADQPWLRWETVFGLVDVFLRDGKGIACVEHDGKTGNPCVFSKKYYGELMKLSGDVGGKRVVVAHRGDVAVMKVEDGREMVDVDFSDGRR</sequence>
<dbReference type="SUPFAM" id="SSF53448">
    <property type="entry name" value="Nucleotide-diphospho-sugar transferases"/>
    <property type="match status" value="1"/>
</dbReference>
<feature type="domain" description="MobA-like NTP transferase" evidence="1">
    <location>
        <begin position="42"/>
        <end position="205"/>
    </location>
</feature>
<gene>
    <name evidence="2" type="ORF">GT694_00575</name>
</gene>
<name>A0A6L8TAD4_9FIRM</name>
<dbReference type="GO" id="GO:0016779">
    <property type="term" value="F:nucleotidyltransferase activity"/>
    <property type="evidence" value="ECO:0007669"/>
    <property type="project" value="UniProtKB-ARBA"/>
</dbReference>
<dbReference type="PANTHER" id="PTHR43777">
    <property type="entry name" value="MOLYBDENUM COFACTOR CYTIDYLYLTRANSFERASE"/>
    <property type="match status" value="1"/>
</dbReference>
<dbReference type="InterPro" id="IPR029044">
    <property type="entry name" value="Nucleotide-diphossugar_trans"/>
</dbReference>